<organism evidence="2">
    <name type="scientific">viral metagenome</name>
    <dbReference type="NCBI Taxonomy" id="1070528"/>
    <lineage>
        <taxon>unclassified sequences</taxon>
        <taxon>metagenomes</taxon>
        <taxon>organismal metagenomes</taxon>
    </lineage>
</organism>
<protein>
    <submittedName>
        <fullName evidence="2">Uncharacterized protein</fullName>
    </submittedName>
</protein>
<sequence>MSDHDMELDFFQYIEKAWESYQLRARMLPSRLCECDTCLVTMDDDAKVVGGVIPMAGDDAAQVVAAFTTDLLQRGQVAVLIVNECWLLEYPLDRPGFQFGCMPSEHPERIETLMGVLTFRTGHTVVFKARITESRELGPVEMVCYELRGRMVSSFASTEIAEA</sequence>
<reference evidence="2" key="1">
    <citation type="submission" date="2020-03" db="EMBL/GenBank/DDBJ databases">
        <title>The deep terrestrial virosphere.</title>
        <authorList>
            <person name="Holmfeldt K."/>
            <person name="Nilsson E."/>
            <person name="Simone D."/>
            <person name="Lopez-Fernandez M."/>
            <person name="Wu X."/>
            <person name="de Brujin I."/>
            <person name="Lundin D."/>
            <person name="Andersson A."/>
            <person name="Bertilsson S."/>
            <person name="Dopson M."/>
        </authorList>
    </citation>
    <scope>NUCLEOTIDE SEQUENCE</scope>
    <source>
        <strain evidence="1">MM171A00145</strain>
        <strain evidence="2">MM171B01529</strain>
    </source>
</reference>
<evidence type="ECO:0000313" key="2">
    <source>
        <dbReference type="EMBL" id="QJB02048.1"/>
    </source>
</evidence>
<dbReference type="EMBL" id="MT143705">
    <property type="protein sequence ID" value="QJB01072.1"/>
    <property type="molecule type" value="Genomic_DNA"/>
</dbReference>
<accession>A0A6M3M3U6</accession>
<proteinExistence type="predicted"/>
<dbReference type="AlphaFoldDB" id="A0A6M3M3U6"/>
<gene>
    <name evidence="1" type="ORF">MM171A00145_0009</name>
    <name evidence="2" type="ORF">MM171B01529_0008</name>
</gene>
<dbReference type="EMBL" id="MT143754">
    <property type="protein sequence ID" value="QJB02048.1"/>
    <property type="molecule type" value="Genomic_DNA"/>
</dbReference>
<name>A0A6M3M3U6_9ZZZZ</name>
<evidence type="ECO:0000313" key="1">
    <source>
        <dbReference type="EMBL" id="QJB01072.1"/>
    </source>
</evidence>